<dbReference type="InterPro" id="IPR018357">
    <property type="entry name" value="Hexapep_transf_CS"/>
</dbReference>
<protein>
    <submittedName>
        <fullName evidence="5">2,3,4,5-tetrahydropyridine-2,6-dicarboxylate N-acetyltransferase</fullName>
        <ecNumber evidence="5">2.3.1.89</ecNumber>
    </submittedName>
</protein>
<dbReference type="RefSeq" id="WP_304488619.1">
    <property type="nucleotide sequence ID" value="NZ_CAJRAU010000006.1"/>
</dbReference>
<evidence type="ECO:0000256" key="3">
    <source>
        <dbReference type="ARBA" id="ARBA00022737"/>
    </source>
</evidence>
<comment type="caution">
    <text evidence="5">The sequence shown here is derived from an EMBL/GenBank/DDBJ whole genome shotgun (WGS) entry which is preliminary data.</text>
</comment>
<organism evidence="5 6">
    <name type="scientific">Dyadobacter linearis</name>
    <dbReference type="NCBI Taxonomy" id="2823330"/>
    <lineage>
        <taxon>Bacteria</taxon>
        <taxon>Pseudomonadati</taxon>
        <taxon>Bacteroidota</taxon>
        <taxon>Cytophagia</taxon>
        <taxon>Cytophagales</taxon>
        <taxon>Spirosomataceae</taxon>
        <taxon>Dyadobacter</taxon>
    </lineage>
</organism>
<keyword evidence="6" id="KW-1185">Reference proteome</keyword>
<dbReference type="Proteomes" id="UP000679725">
    <property type="component" value="Unassembled WGS sequence"/>
</dbReference>
<dbReference type="PROSITE" id="PS00101">
    <property type="entry name" value="HEXAPEP_TRANSFERASES"/>
    <property type="match status" value="1"/>
</dbReference>
<sequence length="208" mass="22384">MTNQAREVISKLLYVWRYPRDIFYCMLQIGNWDSSWRLYGLPLIHVHSKADLSIGKRWIACSNPKYNSLGVFQKVTLKATAPGARIVIGNDVGMSGVSISCRVSVTIGHETLMGSGAVVTDNDAHGIHPDFRTNQSAIIAKPVNIGDRVFIGARSIILKGVTIGEGAVVGAGSVVSKDVPPMAIVAGNPARIIGDVRDPKFSSPFIVK</sequence>
<dbReference type="InterPro" id="IPR001451">
    <property type="entry name" value="Hexapep"/>
</dbReference>
<dbReference type="InterPro" id="IPR051159">
    <property type="entry name" value="Hexapeptide_acetyltransf"/>
</dbReference>
<name>A0ABN7RI72_9BACT</name>
<keyword evidence="4 5" id="KW-0012">Acyltransferase</keyword>
<dbReference type="EC" id="2.3.1.89" evidence="5"/>
<dbReference type="EMBL" id="CAJRAU010000006">
    <property type="protein sequence ID" value="CAG5072005.1"/>
    <property type="molecule type" value="Genomic_DNA"/>
</dbReference>
<evidence type="ECO:0000256" key="1">
    <source>
        <dbReference type="ARBA" id="ARBA00007274"/>
    </source>
</evidence>
<keyword evidence="2 5" id="KW-0808">Transferase</keyword>
<dbReference type="PANTHER" id="PTHR23416:SF23">
    <property type="entry name" value="ACETYLTRANSFERASE C18B11.09C-RELATED"/>
    <property type="match status" value="1"/>
</dbReference>
<evidence type="ECO:0000313" key="5">
    <source>
        <dbReference type="EMBL" id="CAG5072005.1"/>
    </source>
</evidence>
<dbReference type="Gene3D" id="2.160.10.10">
    <property type="entry name" value="Hexapeptide repeat proteins"/>
    <property type="match status" value="1"/>
</dbReference>
<dbReference type="PANTHER" id="PTHR23416">
    <property type="entry name" value="SIALIC ACID SYNTHASE-RELATED"/>
    <property type="match status" value="1"/>
</dbReference>
<proteinExistence type="inferred from homology"/>
<dbReference type="InterPro" id="IPR011004">
    <property type="entry name" value="Trimer_LpxA-like_sf"/>
</dbReference>
<dbReference type="SUPFAM" id="SSF51161">
    <property type="entry name" value="Trimeric LpxA-like enzymes"/>
    <property type="match status" value="1"/>
</dbReference>
<evidence type="ECO:0000256" key="4">
    <source>
        <dbReference type="ARBA" id="ARBA00023315"/>
    </source>
</evidence>
<dbReference type="GO" id="GO:0047200">
    <property type="term" value="F:tetrahydrodipicolinate N-acetyltransferase activity"/>
    <property type="evidence" value="ECO:0007669"/>
    <property type="project" value="UniProtKB-EC"/>
</dbReference>
<dbReference type="Pfam" id="PF14602">
    <property type="entry name" value="Hexapep_2"/>
    <property type="match status" value="1"/>
</dbReference>
<accession>A0ABN7RI72</accession>
<evidence type="ECO:0000313" key="6">
    <source>
        <dbReference type="Proteomes" id="UP000679725"/>
    </source>
</evidence>
<dbReference type="CDD" id="cd04647">
    <property type="entry name" value="LbH_MAT_like"/>
    <property type="match status" value="1"/>
</dbReference>
<keyword evidence="3" id="KW-0677">Repeat</keyword>
<evidence type="ECO:0000256" key="2">
    <source>
        <dbReference type="ARBA" id="ARBA00022679"/>
    </source>
</evidence>
<gene>
    <name evidence="5" type="primary">dapH_3</name>
    <name evidence="5" type="ORF">DYBT9623_03945</name>
</gene>
<reference evidence="5 6" key="1">
    <citation type="submission" date="2021-04" db="EMBL/GenBank/DDBJ databases">
        <authorList>
            <person name="Rodrigo-Torres L."/>
            <person name="Arahal R. D."/>
            <person name="Lucena T."/>
        </authorList>
    </citation>
    <scope>NUCLEOTIDE SEQUENCE [LARGE SCALE GENOMIC DNA]</scope>
    <source>
        <strain evidence="5 6">CECT 9623</strain>
    </source>
</reference>
<comment type="similarity">
    <text evidence="1">Belongs to the transferase hexapeptide repeat family.</text>
</comment>